<feature type="compositionally biased region" description="Pro residues" evidence="1">
    <location>
        <begin position="129"/>
        <end position="141"/>
    </location>
</feature>
<organism evidence="2 3">
    <name type="scientific">Streptomyces enissocaesilis</name>
    <dbReference type="NCBI Taxonomy" id="332589"/>
    <lineage>
        <taxon>Bacteria</taxon>
        <taxon>Bacillati</taxon>
        <taxon>Actinomycetota</taxon>
        <taxon>Actinomycetes</taxon>
        <taxon>Kitasatosporales</taxon>
        <taxon>Streptomycetaceae</taxon>
        <taxon>Streptomyces</taxon>
        <taxon>Streptomyces rochei group</taxon>
    </lineage>
</organism>
<evidence type="ECO:0000313" key="2">
    <source>
        <dbReference type="EMBL" id="GAA2960079.1"/>
    </source>
</evidence>
<dbReference type="Proteomes" id="UP001500403">
    <property type="component" value="Unassembled WGS sequence"/>
</dbReference>
<protein>
    <submittedName>
        <fullName evidence="2">Uncharacterized protein</fullName>
    </submittedName>
</protein>
<comment type="caution">
    <text evidence="2">The sequence shown here is derived from an EMBL/GenBank/DDBJ whole genome shotgun (WGS) entry which is preliminary data.</text>
</comment>
<proteinExistence type="predicted"/>
<feature type="region of interest" description="Disordered" evidence="1">
    <location>
        <begin position="128"/>
        <end position="148"/>
    </location>
</feature>
<gene>
    <name evidence="2" type="ORF">GCM10010446_51920</name>
</gene>
<evidence type="ECO:0000256" key="1">
    <source>
        <dbReference type="SAM" id="MobiDB-lite"/>
    </source>
</evidence>
<dbReference type="RefSeq" id="WP_344497991.1">
    <property type="nucleotide sequence ID" value="NZ_BAAAUD010000050.1"/>
</dbReference>
<dbReference type="EMBL" id="BAAAUD010000050">
    <property type="protein sequence ID" value="GAA2960079.1"/>
    <property type="molecule type" value="Genomic_DNA"/>
</dbReference>
<keyword evidence="3" id="KW-1185">Reference proteome</keyword>
<reference evidence="3" key="1">
    <citation type="journal article" date="2019" name="Int. J. Syst. Evol. Microbiol.">
        <title>The Global Catalogue of Microorganisms (GCM) 10K type strain sequencing project: providing services to taxonomists for standard genome sequencing and annotation.</title>
        <authorList>
            <consortium name="The Broad Institute Genomics Platform"/>
            <consortium name="The Broad Institute Genome Sequencing Center for Infectious Disease"/>
            <person name="Wu L."/>
            <person name="Ma J."/>
        </authorList>
    </citation>
    <scope>NUCLEOTIDE SEQUENCE [LARGE SCALE GENOMIC DNA]</scope>
    <source>
        <strain evidence="3">JCM 9088</strain>
    </source>
</reference>
<evidence type="ECO:0000313" key="3">
    <source>
        <dbReference type="Proteomes" id="UP001500403"/>
    </source>
</evidence>
<sequence length="148" mass="15733">MAVNPRGEAADIDIELEAFRLRDEASALGLAALSGVGLLSAAPVAPSPVQLVDPGFPIGAAKAAVLGERGFEVRTVRGAGRTIHRDGFDAFMASLDGWIRQMRGYGPDRFRGSGPYPYALTYLCRLSRPPAPARDPGPRSPAPTRRYG</sequence>
<accession>A0ABP6K166</accession>
<name>A0ABP6K166_9ACTN</name>